<dbReference type="InterPro" id="IPR027417">
    <property type="entry name" value="P-loop_NTPase"/>
</dbReference>
<dbReference type="AlphaFoldDB" id="A0A9P1MBW4"/>
<dbReference type="SMART" id="SM00382">
    <property type="entry name" value="AAA"/>
    <property type="match status" value="1"/>
</dbReference>
<dbReference type="InterPro" id="IPR003593">
    <property type="entry name" value="AAA+_ATPase"/>
</dbReference>
<dbReference type="Pfam" id="PF00004">
    <property type="entry name" value="AAA"/>
    <property type="match status" value="1"/>
</dbReference>
<dbReference type="CDD" id="cd19481">
    <property type="entry name" value="RecA-like_protease"/>
    <property type="match status" value="1"/>
</dbReference>
<organism evidence="2 3">
    <name type="scientific">Parascedosporium putredinis</name>
    <dbReference type="NCBI Taxonomy" id="1442378"/>
    <lineage>
        <taxon>Eukaryota</taxon>
        <taxon>Fungi</taxon>
        <taxon>Dikarya</taxon>
        <taxon>Ascomycota</taxon>
        <taxon>Pezizomycotina</taxon>
        <taxon>Sordariomycetes</taxon>
        <taxon>Hypocreomycetidae</taxon>
        <taxon>Microascales</taxon>
        <taxon>Microascaceae</taxon>
        <taxon>Parascedosporium</taxon>
    </lineage>
</organism>
<comment type="caution">
    <text evidence="2">The sequence shown here is derived from an EMBL/GenBank/DDBJ whole genome shotgun (WGS) entry which is preliminary data.</text>
</comment>
<dbReference type="Pfam" id="PF21858">
    <property type="entry name" value="DUF6914"/>
    <property type="match status" value="1"/>
</dbReference>
<dbReference type="PANTHER" id="PTHR46411:SF2">
    <property type="entry name" value="AAA+ ATPASE DOMAIN-CONTAINING PROTEIN"/>
    <property type="match status" value="1"/>
</dbReference>
<name>A0A9P1MBW4_9PEZI</name>
<dbReference type="InterPro" id="IPR054289">
    <property type="entry name" value="DUF7025"/>
</dbReference>
<sequence>MAQTLLSKFMMPLGSLFRIETRLDKKPEKPSITGGDDSIQNKPVKCEIKHLDSRFDEEDNQYFCERKVVEVKTSPENQDWWRLSAFCLVKHYDSDGDLDSTQLYVNPQPMRDLLRDVIGDYPGDPIDDADVRIESPYHSLFHHRKQIESDGTQRFRDDEESKAQLDILLDWIKKRFEQEITASERCLSGDLKAISYDKLWTLFPPGTIAYMKPHGEDRAFRVRQTWYDDDDDNSEPGMNLSLEYVDYDGETLGTRRMNGFIRKYQGNQQLSELSIMPLNLIDDAPDVRRKLLERGRKFEGYVGQHFLQYDGIAFKLSCNGMIEHSDEEALLTNARVRGYSFSVKKFLEFSVEMLAPIRWNSNCFDSLVLDPSVKKTMQALVSVHSQERDSFDDIVEGKGQGLVCVLHGPPGVGKTLTAECVAEYVKRPLYMVSSGDLGTSSTDLDRQLTDIMDMAATWRAVLLIDEADVFLERRSLHDLHRNAMVSVFLRVLEYYSGILFLTTNRVTTFDDAFKSRIHIPIRYTDLSIESRAEIWRTFCQRVPGGVDIDDSGIATLAEHDLNGRQIKNIIKAAESLSAFDNVRLDLAQIKQVTKIQATFEKDLDSVIGVDYTAPGRYHWGFLIGLKNEDHSQVPGVRYHVKNHPVQGWIYEEVQVTDVRSTTNLLARVTIAKVEDENRVIDIFRNTPVLQGDPNWRCRT</sequence>
<dbReference type="EMBL" id="CALLCH030000014">
    <property type="protein sequence ID" value="CAI4216011.1"/>
    <property type="molecule type" value="Genomic_DNA"/>
</dbReference>
<evidence type="ECO:0000259" key="1">
    <source>
        <dbReference type="SMART" id="SM00382"/>
    </source>
</evidence>
<proteinExistence type="predicted"/>
<dbReference type="Pfam" id="PF22942">
    <property type="entry name" value="DUF7025"/>
    <property type="match status" value="1"/>
</dbReference>
<evidence type="ECO:0000313" key="3">
    <source>
        <dbReference type="Proteomes" id="UP000838763"/>
    </source>
</evidence>
<dbReference type="PANTHER" id="PTHR46411">
    <property type="entry name" value="FAMILY ATPASE, PUTATIVE-RELATED"/>
    <property type="match status" value="1"/>
</dbReference>
<dbReference type="Gene3D" id="3.40.50.300">
    <property type="entry name" value="P-loop containing nucleotide triphosphate hydrolases"/>
    <property type="match status" value="1"/>
</dbReference>
<protein>
    <recommendedName>
        <fullName evidence="1">AAA+ ATPase domain-containing protein</fullName>
    </recommendedName>
</protein>
<dbReference type="OrthoDB" id="10042665at2759"/>
<reference evidence="2" key="1">
    <citation type="submission" date="2022-11" db="EMBL/GenBank/DDBJ databases">
        <authorList>
            <person name="Scott C."/>
            <person name="Bruce N."/>
        </authorList>
    </citation>
    <scope>NUCLEOTIDE SEQUENCE</scope>
</reference>
<dbReference type="InterPro" id="IPR003959">
    <property type="entry name" value="ATPase_AAA_core"/>
</dbReference>
<dbReference type="InterPro" id="IPR054208">
    <property type="entry name" value="DUF6914"/>
</dbReference>
<keyword evidence="3" id="KW-1185">Reference proteome</keyword>
<accession>A0A9P1MBW4</accession>
<feature type="domain" description="AAA+ ATPase" evidence="1">
    <location>
        <begin position="400"/>
        <end position="525"/>
    </location>
</feature>
<dbReference type="GO" id="GO:0005524">
    <property type="term" value="F:ATP binding"/>
    <property type="evidence" value="ECO:0007669"/>
    <property type="project" value="InterPro"/>
</dbReference>
<dbReference type="Proteomes" id="UP000838763">
    <property type="component" value="Unassembled WGS sequence"/>
</dbReference>
<dbReference type="SUPFAM" id="SSF52540">
    <property type="entry name" value="P-loop containing nucleoside triphosphate hydrolases"/>
    <property type="match status" value="1"/>
</dbReference>
<dbReference type="GO" id="GO:0016887">
    <property type="term" value="F:ATP hydrolysis activity"/>
    <property type="evidence" value="ECO:0007669"/>
    <property type="project" value="InterPro"/>
</dbReference>
<gene>
    <name evidence="2" type="ORF">PPNO1_LOCUS5682</name>
</gene>
<evidence type="ECO:0000313" key="2">
    <source>
        <dbReference type="EMBL" id="CAI4216011.1"/>
    </source>
</evidence>